<dbReference type="Proteomes" id="UP000800094">
    <property type="component" value="Unassembled WGS sequence"/>
</dbReference>
<dbReference type="GO" id="GO:0005524">
    <property type="term" value="F:ATP binding"/>
    <property type="evidence" value="ECO:0007669"/>
    <property type="project" value="InterPro"/>
</dbReference>
<dbReference type="OrthoDB" id="1668230at2759"/>
<keyword evidence="3" id="KW-1185">Reference proteome</keyword>
<keyword evidence="2" id="KW-0808">Transferase</keyword>
<dbReference type="AlphaFoldDB" id="A0A6A6I3Y2"/>
<sequence length="243" mass="27748">MESDGILRYPPGFRWANILASGISGLILLDEASQTVVKYSLDWAKDNIDVERRIYERFKEHGGHKNIVRYLGPYDIGIRLEYIRIFDFKGYIRTNKVDYEQKIQWAEQIISALCFVHARGVVHGNLNLFNILLDENLNAKVADFAGSSLDRSPLLVVVTESYRRPGDTCCIKADIFAFGSTVYNIVTGQSPYHDLSDCEIDRRFERGEFPETDSLGPLGKIISKCWRDEYPDATSIHKEIKGM</sequence>
<dbReference type="Gene3D" id="1.10.510.10">
    <property type="entry name" value="Transferase(Phosphotransferase) domain 1"/>
    <property type="match status" value="1"/>
</dbReference>
<evidence type="ECO:0000313" key="3">
    <source>
        <dbReference type="Proteomes" id="UP000800094"/>
    </source>
</evidence>
<evidence type="ECO:0000259" key="1">
    <source>
        <dbReference type="PROSITE" id="PS50011"/>
    </source>
</evidence>
<dbReference type="InterPro" id="IPR000719">
    <property type="entry name" value="Prot_kinase_dom"/>
</dbReference>
<dbReference type="GO" id="GO:0004674">
    <property type="term" value="F:protein serine/threonine kinase activity"/>
    <property type="evidence" value="ECO:0007669"/>
    <property type="project" value="TreeGrafter"/>
</dbReference>
<dbReference type="EMBL" id="ML987201">
    <property type="protein sequence ID" value="KAF2245225.1"/>
    <property type="molecule type" value="Genomic_DNA"/>
</dbReference>
<keyword evidence="2" id="KW-0418">Kinase</keyword>
<evidence type="ECO:0000313" key="2">
    <source>
        <dbReference type="EMBL" id="KAF2245225.1"/>
    </source>
</evidence>
<feature type="domain" description="Protein kinase" evidence="1">
    <location>
        <begin position="13"/>
        <end position="243"/>
    </location>
</feature>
<dbReference type="InterPro" id="IPR001245">
    <property type="entry name" value="Ser-Thr/Tyr_kinase_cat_dom"/>
</dbReference>
<organism evidence="2 3">
    <name type="scientific">Trematosphaeria pertusa</name>
    <dbReference type="NCBI Taxonomy" id="390896"/>
    <lineage>
        <taxon>Eukaryota</taxon>
        <taxon>Fungi</taxon>
        <taxon>Dikarya</taxon>
        <taxon>Ascomycota</taxon>
        <taxon>Pezizomycotina</taxon>
        <taxon>Dothideomycetes</taxon>
        <taxon>Pleosporomycetidae</taxon>
        <taxon>Pleosporales</taxon>
        <taxon>Massarineae</taxon>
        <taxon>Trematosphaeriaceae</taxon>
        <taxon>Trematosphaeria</taxon>
    </lineage>
</organism>
<dbReference type="GeneID" id="54583094"/>
<dbReference type="RefSeq" id="XP_033680229.1">
    <property type="nucleotide sequence ID" value="XM_033829764.1"/>
</dbReference>
<dbReference type="InterPro" id="IPR011009">
    <property type="entry name" value="Kinase-like_dom_sf"/>
</dbReference>
<dbReference type="PROSITE" id="PS50011">
    <property type="entry name" value="PROTEIN_KINASE_DOM"/>
    <property type="match status" value="1"/>
</dbReference>
<accession>A0A6A6I3Y2</accession>
<gene>
    <name evidence="2" type="ORF">BU26DRAFT_522324</name>
</gene>
<protein>
    <submittedName>
        <fullName evidence="2">Kinase-like protein</fullName>
    </submittedName>
</protein>
<name>A0A6A6I3Y2_9PLEO</name>
<dbReference type="PANTHER" id="PTHR44329">
    <property type="entry name" value="SERINE/THREONINE-PROTEIN KINASE TNNI3K-RELATED"/>
    <property type="match status" value="1"/>
</dbReference>
<dbReference type="Pfam" id="PF07714">
    <property type="entry name" value="PK_Tyr_Ser-Thr"/>
    <property type="match status" value="1"/>
</dbReference>
<reference evidence="2" key="1">
    <citation type="journal article" date="2020" name="Stud. Mycol.">
        <title>101 Dothideomycetes genomes: a test case for predicting lifestyles and emergence of pathogens.</title>
        <authorList>
            <person name="Haridas S."/>
            <person name="Albert R."/>
            <person name="Binder M."/>
            <person name="Bloem J."/>
            <person name="Labutti K."/>
            <person name="Salamov A."/>
            <person name="Andreopoulos B."/>
            <person name="Baker S."/>
            <person name="Barry K."/>
            <person name="Bills G."/>
            <person name="Bluhm B."/>
            <person name="Cannon C."/>
            <person name="Castanera R."/>
            <person name="Culley D."/>
            <person name="Daum C."/>
            <person name="Ezra D."/>
            <person name="Gonzalez J."/>
            <person name="Henrissat B."/>
            <person name="Kuo A."/>
            <person name="Liang C."/>
            <person name="Lipzen A."/>
            <person name="Lutzoni F."/>
            <person name="Magnuson J."/>
            <person name="Mondo S."/>
            <person name="Nolan M."/>
            <person name="Ohm R."/>
            <person name="Pangilinan J."/>
            <person name="Park H.-J."/>
            <person name="Ramirez L."/>
            <person name="Alfaro M."/>
            <person name="Sun H."/>
            <person name="Tritt A."/>
            <person name="Yoshinaga Y."/>
            <person name="Zwiers L.-H."/>
            <person name="Turgeon B."/>
            <person name="Goodwin S."/>
            <person name="Spatafora J."/>
            <person name="Crous P."/>
            <person name="Grigoriev I."/>
        </authorList>
    </citation>
    <scope>NUCLEOTIDE SEQUENCE</scope>
    <source>
        <strain evidence="2">CBS 122368</strain>
    </source>
</reference>
<proteinExistence type="predicted"/>
<dbReference type="InterPro" id="IPR051681">
    <property type="entry name" value="Ser/Thr_Kinases-Pseudokinases"/>
</dbReference>
<dbReference type="SUPFAM" id="SSF56112">
    <property type="entry name" value="Protein kinase-like (PK-like)"/>
    <property type="match status" value="1"/>
</dbReference>